<dbReference type="KEGG" id="mpp:MICPUCDRAFT_38364"/>
<evidence type="ECO:0000313" key="4">
    <source>
        <dbReference type="Proteomes" id="UP000001876"/>
    </source>
</evidence>
<dbReference type="InterPro" id="IPR032675">
    <property type="entry name" value="LRR_dom_sf"/>
</dbReference>
<organism evidence="4">
    <name type="scientific">Micromonas pusilla (strain CCMP1545)</name>
    <name type="common">Picoplanktonic green alga</name>
    <dbReference type="NCBI Taxonomy" id="564608"/>
    <lineage>
        <taxon>Eukaryota</taxon>
        <taxon>Viridiplantae</taxon>
        <taxon>Chlorophyta</taxon>
        <taxon>Mamiellophyceae</taxon>
        <taxon>Mamiellales</taxon>
        <taxon>Mamiellaceae</taxon>
        <taxon>Micromonas</taxon>
    </lineage>
</organism>
<dbReference type="GO" id="GO:0005930">
    <property type="term" value="C:axoneme"/>
    <property type="evidence" value="ECO:0007669"/>
    <property type="project" value="UniProtKB-SubCell"/>
</dbReference>
<dbReference type="EMBL" id="GG663736">
    <property type="protein sequence ID" value="EEH59644.1"/>
    <property type="molecule type" value="Genomic_DNA"/>
</dbReference>
<proteinExistence type="predicted"/>
<dbReference type="AlphaFoldDB" id="C1MJT3"/>
<sequence length="321" mass="33944">MVEGLFKTSGSEALQDAGAGLSGSTKYLERVAAAAHGLRLTSSSSSPPPPPSRTTNDDATRVNAHATPTTKPVAVRALRTGLHATGWDVATKTLTVYGSVENLAEDANAPHAECVILRYMSNKTHMSETLRSIKTGMPRVHELRLEECALSSLSFLDELAALGLGGSGDADGRFIAKLSVSATGNPALRSLTLYRPYATRTLPSLETIDGVDVSAEDRDAARALFAPLDDEIAASASVVSSFQRQNAHQRDVTSIDPNDARALLTYARAATARAKAVAEKLRILDERWDGLVRGYAREGLELAAASSPGAVRKSVGETKCS</sequence>
<dbReference type="GeneID" id="9681641"/>
<dbReference type="Proteomes" id="UP000001876">
    <property type="component" value="Unassembled WGS sequence"/>
</dbReference>
<keyword evidence="4" id="KW-1185">Reference proteome</keyword>
<feature type="region of interest" description="Disordered" evidence="2">
    <location>
        <begin position="38"/>
        <end position="68"/>
    </location>
</feature>
<evidence type="ECO:0000313" key="3">
    <source>
        <dbReference type="EMBL" id="EEH59644.1"/>
    </source>
</evidence>
<reference evidence="3 4" key="1">
    <citation type="journal article" date="2009" name="Science">
        <title>Green evolution and dynamic adaptations revealed by genomes of the marine picoeukaryotes Micromonas.</title>
        <authorList>
            <person name="Worden A.Z."/>
            <person name="Lee J.H."/>
            <person name="Mock T."/>
            <person name="Rouze P."/>
            <person name="Simmons M.P."/>
            <person name="Aerts A.L."/>
            <person name="Allen A.E."/>
            <person name="Cuvelier M.L."/>
            <person name="Derelle E."/>
            <person name="Everett M.V."/>
            <person name="Foulon E."/>
            <person name="Grimwood J."/>
            <person name="Gundlach H."/>
            <person name="Henrissat B."/>
            <person name="Napoli C."/>
            <person name="McDonald S.M."/>
            <person name="Parker M.S."/>
            <person name="Rombauts S."/>
            <person name="Salamov A."/>
            <person name="Von Dassow P."/>
            <person name="Badger J.H."/>
            <person name="Coutinho P.M."/>
            <person name="Demir E."/>
            <person name="Dubchak I."/>
            <person name="Gentemann C."/>
            <person name="Eikrem W."/>
            <person name="Gready J.E."/>
            <person name="John U."/>
            <person name="Lanier W."/>
            <person name="Lindquist E.A."/>
            <person name="Lucas S."/>
            <person name="Mayer K.F."/>
            <person name="Moreau H."/>
            <person name="Not F."/>
            <person name="Otillar R."/>
            <person name="Panaud O."/>
            <person name="Pangilinan J."/>
            <person name="Paulsen I."/>
            <person name="Piegu B."/>
            <person name="Poliakov A."/>
            <person name="Robbens S."/>
            <person name="Schmutz J."/>
            <person name="Toulza E."/>
            <person name="Wyss T."/>
            <person name="Zelensky A."/>
            <person name="Zhou K."/>
            <person name="Armbrust E.V."/>
            <person name="Bhattacharya D."/>
            <person name="Goodenough U.W."/>
            <person name="Van de Peer Y."/>
            <person name="Grigoriev I.V."/>
        </authorList>
    </citation>
    <scope>NUCLEOTIDE SEQUENCE [LARGE SCALE GENOMIC DNA]</scope>
    <source>
        <strain evidence="3 4">CCMP1545</strain>
    </source>
</reference>
<dbReference type="Gene3D" id="3.80.10.10">
    <property type="entry name" value="Ribonuclease Inhibitor"/>
    <property type="match status" value="1"/>
</dbReference>
<accession>C1MJT3</accession>
<evidence type="ECO:0000256" key="2">
    <source>
        <dbReference type="SAM" id="MobiDB-lite"/>
    </source>
</evidence>
<protein>
    <submittedName>
        <fullName evidence="3">Predicted protein</fullName>
    </submittedName>
</protein>
<comment type="subcellular location">
    <subcellularLocation>
        <location evidence="1">Cytoplasm</location>
        <location evidence="1">Cytoskeleton</location>
        <location evidence="1">Cilium axoneme</location>
    </subcellularLocation>
</comment>
<name>C1MJT3_MICPC</name>
<evidence type="ECO:0000256" key="1">
    <source>
        <dbReference type="ARBA" id="ARBA00004430"/>
    </source>
</evidence>
<gene>
    <name evidence="3" type="ORF">MICPUCDRAFT_38364</name>
</gene>
<dbReference type="RefSeq" id="XP_003056268.1">
    <property type="nucleotide sequence ID" value="XM_003056222.1"/>
</dbReference>